<dbReference type="AlphaFoldDB" id="A0A523BES0"/>
<evidence type="ECO:0000256" key="2">
    <source>
        <dbReference type="ARBA" id="ARBA00009765"/>
    </source>
</evidence>
<evidence type="ECO:0000256" key="1">
    <source>
        <dbReference type="ARBA" id="ARBA00004651"/>
    </source>
</evidence>
<evidence type="ECO:0000256" key="3">
    <source>
        <dbReference type="ARBA" id="ARBA00022448"/>
    </source>
</evidence>
<dbReference type="PANTHER" id="PTHR46494">
    <property type="entry name" value="CORA FAMILY METAL ION TRANSPORTER (EUROFUNG)"/>
    <property type="match status" value="1"/>
</dbReference>
<dbReference type="Proteomes" id="UP000315399">
    <property type="component" value="Unassembled WGS sequence"/>
</dbReference>
<dbReference type="InterPro" id="IPR002523">
    <property type="entry name" value="MgTranspt_CorA/ZnTranspt_ZntB"/>
</dbReference>
<dbReference type="Gene3D" id="1.20.58.340">
    <property type="entry name" value="Magnesium transport protein CorA, transmembrane region"/>
    <property type="match status" value="2"/>
</dbReference>
<evidence type="ECO:0000256" key="6">
    <source>
        <dbReference type="ARBA" id="ARBA00022989"/>
    </source>
</evidence>
<feature type="transmembrane region" description="Helical" evidence="8">
    <location>
        <begin position="286"/>
        <end position="307"/>
    </location>
</feature>
<gene>
    <name evidence="9" type="ORF">DSO08_02160</name>
</gene>
<dbReference type="GO" id="GO:0050897">
    <property type="term" value="F:cobalt ion binding"/>
    <property type="evidence" value="ECO:0007669"/>
    <property type="project" value="TreeGrafter"/>
</dbReference>
<dbReference type="Pfam" id="PF01544">
    <property type="entry name" value="CorA"/>
    <property type="match status" value="1"/>
</dbReference>
<keyword evidence="4" id="KW-1003">Cell membrane</keyword>
<keyword evidence="3" id="KW-0813">Transport</keyword>
<dbReference type="Gene3D" id="3.30.460.20">
    <property type="entry name" value="CorA soluble domain-like"/>
    <property type="match status" value="1"/>
</dbReference>
<keyword evidence="6 8" id="KW-1133">Transmembrane helix</keyword>
<dbReference type="CDD" id="cd12822">
    <property type="entry name" value="TmCorA-like"/>
    <property type="match status" value="1"/>
</dbReference>
<keyword evidence="5 8" id="KW-0812">Transmembrane</keyword>
<sequence length="313" mass="36022">MIDMKELRTEGITWINLERPTKDEVMSLANSFPFHILSLEDTLSKRVLTKVEKYRDYIFMVLRFPTQLCEKGGCTPSQVSFFIGNHFLVTIHDGSIEAINNIFSKCETQYRETGKFALEGVGPLVYRILREIIGSIFPIVENLMERLEDLEDDIFSAKREVLLEITNLRRTTSDIRRVLAPLRRIIPDLEEGLSEQTGEDLEIYFSDLKDHIEKLWELTDMCRELVEIYKDTDFTLGQHRMNRALVILTVIFTITIPATLVGTLYGMNIPLPGGIETGPWTFLGPYTTFIILLIVSLLPAVFMVAYFKKLGWI</sequence>
<dbReference type="SUPFAM" id="SSF143865">
    <property type="entry name" value="CorA soluble domain-like"/>
    <property type="match status" value="1"/>
</dbReference>
<dbReference type="SUPFAM" id="SSF144083">
    <property type="entry name" value="Magnesium transport protein CorA, transmembrane region"/>
    <property type="match status" value="1"/>
</dbReference>
<evidence type="ECO:0000256" key="4">
    <source>
        <dbReference type="ARBA" id="ARBA00022475"/>
    </source>
</evidence>
<evidence type="ECO:0000256" key="7">
    <source>
        <dbReference type="ARBA" id="ARBA00023136"/>
    </source>
</evidence>
<evidence type="ECO:0000313" key="10">
    <source>
        <dbReference type="Proteomes" id="UP000315399"/>
    </source>
</evidence>
<proteinExistence type="inferred from homology"/>
<dbReference type="InterPro" id="IPR045861">
    <property type="entry name" value="CorA_cytoplasmic_dom"/>
</dbReference>
<protein>
    <submittedName>
        <fullName evidence="9">Magnesium transporter</fullName>
    </submittedName>
</protein>
<dbReference type="EMBL" id="QNVH01000013">
    <property type="protein sequence ID" value="TDA39428.1"/>
    <property type="molecule type" value="Genomic_DNA"/>
</dbReference>
<dbReference type="GO" id="GO:0000287">
    <property type="term" value="F:magnesium ion binding"/>
    <property type="evidence" value="ECO:0007669"/>
    <property type="project" value="TreeGrafter"/>
</dbReference>
<name>A0A523BES0_9CREN</name>
<dbReference type="GO" id="GO:0015095">
    <property type="term" value="F:magnesium ion transmembrane transporter activity"/>
    <property type="evidence" value="ECO:0007669"/>
    <property type="project" value="TreeGrafter"/>
</dbReference>
<organism evidence="9 10">
    <name type="scientific">Thermoproteota archaeon</name>
    <dbReference type="NCBI Taxonomy" id="2056631"/>
    <lineage>
        <taxon>Archaea</taxon>
        <taxon>Thermoproteota</taxon>
    </lineage>
</organism>
<dbReference type="PANTHER" id="PTHR46494:SF1">
    <property type="entry name" value="CORA FAMILY METAL ION TRANSPORTER (EUROFUNG)"/>
    <property type="match status" value="1"/>
</dbReference>
<dbReference type="GO" id="GO:0005886">
    <property type="term" value="C:plasma membrane"/>
    <property type="evidence" value="ECO:0007669"/>
    <property type="project" value="UniProtKB-SubCell"/>
</dbReference>
<dbReference type="InterPro" id="IPR045863">
    <property type="entry name" value="CorA_TM1_TM2"/>
</dbReference>
<dbReference type="GO" id="GO:0015087">
    <property type="term" value="F:cobalt ion transmembrane transporter activity"/>
    <property type="evidence" value="ECO:0007669"/>
    <property type="project" value="TreeGrafter"/>
</dbReference>
<feature type="transmembrane region" description="Helical" evidence="8">
    <location>
        <begin position="244"/>
        <end position="266"/>
    </location>
</feature>
<comment type="similarity">
    <text evidence="2">Belongs to the CorA metal ion transporter (MIT) (TC 1.A.35) family.</text>
</comment>
<reference evidence="9 10" key="1">
    <citation type="journal article" date="2019" name="Nat. Microbiol.">
        <title>Expanding anaerobic alkane metabolism in the domain of Archaea.</title>
        <authorList>
            <person name="Wang Y."/>
            <person name="Wegener G."/>
            <person name="Hou J."/>
            <person name="Wang F."/>
            <person name="Xiao X."/>
        </authorList>
    </citation>
    <scope>NUCLEOTIDE SEQUENCE [LARGE SCALE GENOMIC DNA]</scope>
    <source>
        <strain evidence="9">WYZ-LMO10</strain>
    </source>
</reference>
<evidence type="ECO:0000256" key="8">
    <source>
        <dbReference type="SAM" id="Phobius"/>
    </source>
</evidence>
<evidence type="ECO:0000256" key="5">
    <source>
        <dbReference type="ARBA" id="ARBA00022692"/>
    </source>
</evidence>
<keyword evidence="7 8" id="KW-0472">Membrane</keyword>
<comment type="caution">
    <text evidence="9">The sequence shown here is derived from an EMBL/GenBank/DDBJ whole genome shotgun (WGS) entry which is preliminary data.</text>
</comment>
<comment type="subcellular location">
    <subcellularLocation>
        <location evidence="1">Cell membrane</location>
        <topology evidence="1">Multi-pass membrane protein</topology>
    </subcellularLocation>
</comment>
<accession>A0A523BES0</accession>
<evidence type="ECO:0000313" key="9">
    <source>
        <dbReference type="EMBL" id="TDA39428.1"/>
    </source>
</evidence>